<evidence type="ECO:0000256" key="3">
    <source>
        <dbReference type="ARBA" id="ARBA00022806"/>
    </source>
</evidence>
<organism evidence="6">
    <name type="scientific">mine drainage metagenome</name>
    <dbReference type="NCBI Taxonomy" id="410659"/>
    <lineage>
        <taxon>unclassified sequences</taxon>
        <taxon>metagenomes</taxon>
        <taxon>ecological metagenomes</taxon>
    </lineage>
</organism>
<feature type="domain" description="UvrD-like helicase ATP-binding" evidence="5">
    <location>
        <begin position="43"/>
        <end position="330"/>
    </location>
</feature>
<name>A0A1J5SBR4_9ZZZZ</name>
<keyword evidence="3 6" id="KW-0347">Helicase</keyword>
<dbReference type="EMBL" id="MLJW01000046">
    <property type="protein sequence ID" value="OIR05961.1"/>
    <property type="molecule type" value="Genomic_DNA"/>
</dbReference>
<accession>A0A1J5SBR4</accession>
<evidence type="ECO:0000259" key="5">
    <source>
        <dbReference type="PROSITE" id="PS51198"/>
    </source>
</evidence>
<dbReference type="InterPro" id="IPR014016">
    <property type="entry name" value="UvrD-like_ATP-bd"/>
</dbReference>
<dbReference type="AlphaFoldDB" id="A0A1J5SBR4"/>
<keyword evidence="4" id="KW-0067">ATP-binding</keyword>
<dbReference type="GO" id="GO:0003677">
    <property type="term" value="F:DNA binding"/>
    <property type="evidence" value="ECO:0007669"/>
    <property type="project" value="InterPro"/>
</dbReference>
<dbReference type="InterPro" id="IPR027417">
    <property type="entry name" value="P-loop_NTPase"/>
</dbReference>
<dbReference type="GO" id="GO:0005634">
    <property type="term" value="C:nucleus"/>
    <property type="evidence" value="ECO:0007669"/>
    <property type="project" value="TreeGrafter"/>
</dbReference>
<dbReference type="EC" id="3.6.4.12" evidence="6"/>
<dbReference type="PANTHER" id="PTHR11070">
    <property type="entry name" value="UVRD / RECB / PCRA DNA HELICASE FAMILY MEMBER"/>
    <property type="match status" value="1"/>
</dbReference>
<dbReference type="PROSITE" id="PS51198">
    <property type="entry name" value="UVRD_HELICASE_ATP_BIND"/>
    <property type="match status" value="1"/>
</dbReference>
<dbReference type="Gene3D" id="3.40.50.300">
    <property type="entry name" value="P-loop containing nucleotide triphosphate hydrolases"/>
    <property type="match status" value="1"/>
</dbReference>
<dbReference type="GO" id="GO:0016787">
    <property type="term" value="F:hydrolase activity"/>
    <property type="evidence" value="ECO:0007669"/>
    <property type="project" value="UniProtKB-KW"/>
</dbReference>
<reference evidence="6" key="1">
    <citation type="submission" date="2016-10" db="EMBL/GenBank/DDBJ databases">
        <title>Sequence of Gallionella enrichment culture.</title>
        <authorList>
            <person name="Poehlein A."/>
            <person name="Muehling M."/>
            <person name="Daniel R."/>
        </authorList>
    </citation>
    <scope>NUCLEOTIDE SEQUENCE</scope>
</reference>
<keyword evidence="2 6" id="KW-0378">Hydrolase</keyword>
<dbReference type="GO" id="GO:0005524">
    <property type="term" value="F:ATP binding"/>
    <property type="evidence" value="ECO:0007669"/>
    <property type="project" value="UniProtKB-KW"/>
</dbReference>
<dbReference type="SUPFAM" id="SSF52540">
    <property type="entry name" value="P-loop containing nucleoside triphosphate hydrolases"/>
    <property type="match status" value="1"/>
</dbReference>
<dbReference type="InterPro" id="IPR000212">
    <property type="entry name" value="DNA_helicase_UvrD/REP"/>
</dbReference>
<proteinExistence type="predicted"/>
<evidence type="ECO:0000256" key="4">
    <source>
        <dbReference type="ARBA" id="ARBA00022840"/>
    </source>
</evidence>
<keyword evidence="1" id="KW-0547">Nucleotide-binding</keyword>
<dbReference type="PANTHER" id="PTHR11070:SF66">
    <property type="entry name" value="UVRD-LIKE HELICASE C-TERMINAL DOMAIN-CONTAINING PROTEIN"/>
    <property type="match status" value="1"/>
</dbReference>
<evidence type="ECO:0000256" key="1">
    <source>
        <dbReference type="ARBA" id="ARBA00022741"/>
    </source>
</evidence>
<dbReference type="GO" id="GO:0000725">
    <property type="term" value="P:recombinational repair"/>
    <property type="evidence" value="ECO:0007669"/>
    <property type="project" value="TreeGrafter"/>
</dbReference>
<dbReference type="Pfam" id="PF00580">
    <property type="entry name" value="UvrD-helicase"/>
    <property type="match status" value="1"/>
</dbReference>
<gene>
    <name evidence="6" type="primary">uvrD_3</name>
    <name evidence="6" type="ORF">GALL_117580</name>
</gene>
<dbReference type="GO" id="GO:0043138">
    <property type="term" value="F:3'-5' DNA helicase activity"/>
    <property type="evidence" value="ECO:0007669"/>
    <property type="project" value="TreeGrafter"/>
</dbReference>
<evidence type="ECO:0000256" key="2">
    <source>
        <dbReference type="ARBA" id="ARBA00022801"/>
    </source>
</evidence>
<protein>
    <submittedName>
        <fullName evidence="6">DNA helicase II</fullName>
        <ecNumber evidence="6">3.6.4.12</ecNumber>
    </submittedName>
</protein>
<sequence length="677" mass="74606">MVRRTSETQLVPKAKMFQHPIMEAADVAWVCGVMGLPQTAFTGVDGTDPRLAALRSTETLDIEACPGSGKTTLLVAKLAILANKWPYRRQGICVVSHTNAARNEIETKLSSCSAGSSLLRYPHFVGTIHSFVNEFLAIPWLRSQGLAIKAIDTEIALNVRWSRVPIATKNYLKNKMRDKYCLSYDRADFGGGDKKSLGEHTPTYKALVKICEETSRSGYFCYDEMFVWASQLLDSDPNVLDTLRFRFPLVFIDEVQDNSEQQSAFLHRVFSAGQSPVIRQRFGDSNQAIYQHADQSGATTDPFPGSVKADLPHSFRFGQRIADLANPLGVVPQGLVGRGPLQEQVTVKSRPSVLFLFDDQTILSVLPVYANYLLNTFSADELAVGIFTAVAGVHKSEKSDEAPRFLGHYAPAYNPAISSKGSSLDTFIQYILSARLETAGHVDVYPIVSKTGAAILRLAQIAGADISFARRKSSHRYVLELLEGRPEQHQSYLRLIDRLIRDGGEITQAYWNDECKSCVSAIAAAIADKPATSSECAKFLEWVSSTAASAAQIPETPENVYRYPPEAPRVNVRLGSIHSVKGETHTATLVLESYFHSHHLQELKPWLLGMKTGGTGQKVRMTGRLKLHYVAMTRPSHLLCLAMRRDSLDAAEITTLAGRGWHIIDCTGNNKTASEGA</sequence>
<evidence type="ECO:0000313" key="6">
    <source>
        <dbReference type="EMBL" id="OIR05961.1"/>
    </source>
</evidence>
<comment type="caution">
    <text evidence="6">The sequence shown here is derived from an EMBL/GenBank/DDBJ whole genome shotgun (WGS) entry which is preliminary data.</text>
</comment>